<dbReference type="Proteomes" id="UP001527202">
    <property type="component" value="Unassembled WGS sequence"/>
</dbReference>
<gene>
    <name evidence="2" type="ORF">M5X16_22595</name>
    <name evidence="3" type="ORF">PC41400_14515</name>
</gene>
<dbReference type="EMBL" id="CP026520">
    <property type="protein sequence ID" value="QAV18826.1"/>
    <property type="molecule type" value="Genomic_DNA"/>
</dbReference>
<proteinExistence type="predicted"/>
<dbReference type="GeneID" id="95376026"/>
<accession>A0A410WWF5</accession>
<organism evidence="3 4">
    <name type="scientific">Paenibacillus chitinolyticus</name>
    <dbReference type="NCBI Taxonomy" id="79263"/>
    <lineage>
        <taxon>Bacteria</taxon>
        <taxon>Bacillati</taxon>
        <taxon>Bacillota</taxon>
        <taxon>Bacilli</taxon>
        <taxon>Bacillales</taxon>
        <taxon>Paenibacillaceae</taxon>
        <taxon>Paenibacillus</taxon>
    </lineage>
</organism>
<dbReference type="KEGG" id="pchi:PC41400_14515"/>
<evidence type="ECO:0000313" key="2">
    <source>
        <dbReference type="EMBL" id="MCY9598544.1"/>
    </source>
</evidence>
<dbReference type="EMBL" id="JAMDMJ010000033">
    <property type="protein sequence ID" value="MCY9598544.1"/>
    <property type="molecule type" value="Genomic_DNA"/>
</dbReference>
<sequence>MPKLKNNAPTIEESKDKTCTSCGKTKKMRIDFYMSNSKHHSDRRYPVCKVCIKKDLNINEQSSIRSVLLEMNRPFLFNVWSNALIEAEKKNSDPFGLYLKSIQLSYKELTWPDSDVEYVGPLIENKINPTATSDQINILINTNDKRNEEDVVTMLGYDPFVVETAADRIFLFGRLVDFLDESTLEDGFKLPAVVEIVKTFHQIDKINAQLSSIMTDSKSVASNIGGITSLVNAKEKMLKSVLALAKDNGISVNHNNNKSKGSGTLSGIIKTLHENGFDEAQVNLFDIETSEGMLQVADISNRSILNQLQFDENDYVSMLTEQRELIQELDKKVLALEEENRLLKRNEKKQGLGNDK</sequence>
<dbReference type="Proteomes" id="UP000288943">
    <property type="component" value="Chromosome"/>
</dbReference>
<reference evidence="3 4" key="1">
    <citation type="submission" date="2018-01" db="EMBL/GenBank/DDBJ databases">
        <title>The whole genome sequencing and assembly of Paenibacillus chitinolyticus KCCM 41400 strain.</title>
        <authorList>
            <person name="Kim J.-Y."/>
            <person name="Park M.-K."/>
            <person name="Lee Y.-J."/>
            <person name="Yi H."/>
            <person name="Bahn Y.-S."/>
            <person name="Kim J.F."/>
            <person name="Lee D.-W."/>
        </authorList>
    </citation>
    <scope>NUCLEOTIDE SEQUENCE [LARGE SCALE GENOMIC DNA]</scope>
    <source>
        <strain evidence="3 4">KCCM 41400</strain>
    </source>
</reference>
<dbReference type="AlphaFoldDB" id="A0A410WWF5"/>
<evidence type="ECO:0000256" key="1">
    <source>
        <dbReference type="SAM" id="Coils"/>
    </source>
</evidence>
<evidence type="ECO:0000313" key="4">
    <source>
        <dbReference type="Proteomes" id="UP000288943"/>
    </source>
</evidence>
<dbReference type="RefSeq" id="WP_042227697.1">
    <property type="nucleotide sequence ID" value="NZ_CP026520.1"/>
</dbReference>
<keyword evidence="1" id="KW-0175">Coiled coil</keyword>
<evidence type="ECO:0000313" key="3">
    <source>
        <dbReference type="EMBL" id="QAV18826.1"/>
    </source>
</evidence>
<protein>
    <submittedName>
        <fullName evidence="3">Uncharacterized protein</fullName>
    </submittedName>
</protein>
<keyword evidence="5" id="KW-1185">Reference proteome</keyword>
<evidence type="ECO:0000313" key="5">
    <source>
        <dbReference type="Proteomes" id="UP001527202"/>
    </source>
</evidence>
<name>A0A410WWF5_9BACL</name>
<feature type="coiled-coil region" evidence="1">
    <location>
        <begin position="319"/>
        <end position="346"/>
    </location>
</feature>
<reference evidence="2 5" key="2">
    <citation type="submission" date="2022-05" db="EMBL/GenBank/DDBJ databases">
        <title>Genome Sequencing of Bee-Associated Microbes.</title>
        <authorList>
            <person name="Dunlap C."/>
        </authorList>
    </citation>
    <scope>NUCLEOTIDE SEQUENCE [LARGE SCALE GENOMIC DNA]</scope>
    <source>
        <strain evidence="2 5">NRRL B-23120</strain>
    </source>
</reference>
<dbReference type="OrthoDB" id="1864014at2"/>